<evidence type="ECO:0000313" key="2">
    <source>
        <dbReference type="Proteomes" id="UP000566071"/>
    </source>
</evidence>
<dbReference type="RefSeq" id="WP_175269249.1">
    <property type="nucleotide sequence ID" value="NZ_JABFCR010000013.1"/>
</dbReference>
<comment type="caution">
    <text evidence="1">The sequence shown here is derived from an EMBL/GenBank/DDBJ whole genome shotgun (WGS) entry which is preliminary data.</text>
</comment>
<dbReference type="Proteomes" id="UP000566071">
    <property type="component" value="Unassembled WGS sequence"/>
</dbReference>
<proteinExistence type="predicted"/>
<protein>
    <submittedName>
        <fullName evidence="1">Uncharacterized protein</fullName>
    </submittedName>
</protein>
<name>A0ABX1W026_9SPHI</name>
<sequence>MIAQTIYDLRDLSKSLSFEHIRAKGLVKTIELEAERINKSGIIAVSFSVAGDEYNLGGQHELLLFRIFQSRLTIRLNMLTLNISLSVCNILIKCLI</sequence>
<evidence type="ECO:0000313" key="1">
    <source>
        <dbReference type="EMBL" id="NNU33557.1"/>
    </source>
</evidence>
<reference evidence="1 2" key="1">
    <citation type="submission" date="2020-05" db="EMBL/GenBank/DDBJ databases">
        <authorList>
            <person name="Khan S.A."/>
            <person name="Jeon C.O."/>
            <person name="Chun B.H."/>
        </authorList>
    </citation>
    <scope>NUCLEOTIDE SEQUENCE [LARGE SCALE GENOMIC DNA]</scope>
    <source>
        <strain evidence="1 2">S1162</strain>
    </source>
</reference>
<gene>
    <name evidence="1" type="ORF">HK413_04300</name>
</gene>
<dbReference type="EMBL" id="JABFCR010000013">
    <property type="protein sequence ID" value="NNU33557.1"/>
    <property type="molecule type" value="Genomic_DNA"/>
</dbReference>
<keyword evidence="2" id="KW-1185">Reference proteome</keyword>
<organism evidence="1 2">
    <name type="scientific">Mucilaginibacter humi</name>
    <dbReference type="NCBI Taxonomy" id="2732510"/>
    <lineage>
        <taxon>Bacteria</taxon>
        <taxon>Pseudomonadati</taxon>
        <taxon>Bacteroidota</taxon>
        <taxon>Sphingobacteriia</taxon>
        <taxon>Sphingobacteriales</taxon>
        <taxon>Sphingobacteriaceae</taxon>
        <taxon>Mucilaginibacter</taxon>
    </lineage>
</organism>
<accession>A0ABX1W026</accession>